<keyword evidence="1" id="KW-0285">Flavoprotein</keyword>
<dbReference type="PANTHER" id="PTHR19384:SF17">
    <property type="entry name" value="NADPH--CYTOCHROME P450 REDUCTASE"/>
    <property type="match status" value="1"/>
</dbReference>
<dbReference type="InterPro" id="IPR039261">
    <property type="entry name" value="FNR_nucleotide-bd"/>
</dbReference>
<dbReference type="InterPro" id="IPR017938">
    <property type="entry name" value="Riboflavin_synthase-like_b-brl"/>
</dbReference>
<gene>
    <name evidence="5" type="ORF">HRJ34_08800</name>
</gene>
<evidence type="ECO:0000259" key="4">
    <source>
        <dbReference type="PROSITE" id="PS51384"/>
    </source>
</evidence>
<dbReference type="GO" id="GO:0003958">
    <property type="term" value="F:NADPH-hemoprotein reductase activity"/>
    <property type="evidence" value="ECO:0007669"/>
    <property type="project" value="UniProtKB-EC"/>
</dbReference>
<dbReference type="GO" id="GO:0010181">
    <property type="term" value="F:FMN binding"/>
    <property type="evidence" value="ECO:0007669"/>
    <property type="project" value="TreeGrafter"/>
</dbReference>
<dbReference type="Proteomes" id="UP000664914">
    <property type="component" value="Chromosome"/>
</dbReference>
<dbReference type="EC" id="1.6.2.4" evidence="2"/>
<evidence type="ECO:0000256" key="2">
    <source>
        <dbReference type="ARBA" id="ARBA00023797"/>
    </source>
</evidence>
<reference evidence="5" key="1">
    <citation type="submission" date="2020-07" db="EMBL/GenBank/DDBJ databases">
        <authorList>
            <person name="Camacho E."/>
        </authorList>
    </citation>
    <scope>NUCLEOTIDE SEQUENCE</scope>
    <source>
        <strain evidence="5">MPO218</strain>
    </source>
</reference>
<evidence type="ECO:0000313" key="5">
    <source>
        <dbReference type="EMBL" id="QTH23579.1"/>
    </source>
</evidence>
<dbReference type="PANTHER" id="PTHR19384">
    <property type="entry name" value="NITRIC OXIDE SYNTHASE-RELATED"/>
    <property type="match status" value="1"/>
</dbReference>
<evidence type="ECO:0000256" key="3">
    <source>
        <dbReference type="SAM" id="MobiDB-lite"/>
    </source>
</evidence>
<dbReference type="AlphaFoldDB" id="A0A975HH37"/>
<feature type="compositionally biased region" description="Pro residues" evidence="3">
    <location>
        <begin position="37"/>
        <end position="57"/>
    </location>
</feature>
<evidence type="ECO:0000313" key="6">
    <source>
        <dbReference type="Proteomes" id="UP000664914"/>
    </source>
</evidence>
<proteinExistence type="predicted"/>
<dbReference type="GO" id="GO:0005829">
    <property type="term" value="C:cytosol"/>
    <property type="evidence" value="ECO:0007669"/>
    <property type="project" value="TreeGrafter"/>
</dbReference>
<organism evidence="5 6">
    <name type="scientific">Rhizorhabdus wittichii</name>
    <dbReference type="NCBI Taxonomy" id="160791"/>
    <lineage>
        <taxon>Bacteria</taxon>
        <taxon>Pseudomonadati</taxon>
        <taxon>Pseudomonadota</taxon>
        <taxon>Alphaproteobacteria</taxon>
        <taxon>Sphingomonadales</taxon>
        <taxon>Sphingomonadaceae</taxon>
        <taxon>Rhizorhabdus</taxon>
    </lineage>
</organism>
<dbReference type="GO" id="GO:0050660">
    <property type="term" value="F:flavin adenine dinucleotide binding"/>
    <property type="evidence" value="ECO:0007669"/>
    <property type="project" value="TreeGrafter"/>
</dbReference>
<feature type="domain" description="FAD-binding FR-type" evidence="4">
    <location>
        <begin position="65"/>
        <end position="187"/>
    </location>
</feature>
<dbReference type="PROSITE" id="PS51384">
    <property type="entry name" value="FAD_FR"/>
    <property type="match status" value="1"/>
</dbReference>
<protein>
    <recommendedName>
        <fullName evidence="2">NADPH--hemoprotein reductase</fullName>
        <ecNumber evidence="2">1.6.2.4</ecNumber>
    </recommendedName>
</protein>
<reference evidence="5" key="2">
    <citation type="submission" date="2021-04" db="EMBL/GenBank/DDBJ databases">
        <title>Isolation and genomic analysis of the ibuprofen-degrading bacterium Sphingomonas strain MPO218.</title>
        <authorList>
            <person name="Aulestia M."/>
            <person name="Flores A."/>
            <person name="Mangas E.L."/>
            <person name="Perez-Pulido A.J."/>
            <person name="Santero E."/>
            <person name="Camacho E.M."/>
        </authorList>
    </citation>
    <scope>NUCLEOTIDE SEQUENCE</scope>
    <source>
        <strain evidence="5">MPO218</strain>
    </source>
</reference>
<name>A0A975HH37_9SPHN</name>
<dbReference type="RefSeq" id="WP_208633885.1">
    <property type="nucleotide sequence ID" value="NZ_CP059319.1"/>
</dbReference>
<sequence>MNGFNHLLLILAAFAALAFVLLVFLLARRTRGEGLEPPDPQPAPAPRPARPRAPPIADPVETERPPYTAWRLISRAVANPDSAGGPLYRLRLEPEDGLPEWRAGAVAHVYCGPAQDVLDPGGRPAQLAAGDYMIGSLPAEGAIHLVVRKVPTSAPAEGRRSRWLCEEVDTGQRIALLVRDDPAFVPPPDTVPLILIGNATGLAGLHAHIKARPAGTRNWLIFGDRNSTDDEVLAAEIAEWVSTGHLERCDLVFPGETGEQRLVTDQIKDAKAPILDWVLAGGAIYVCGSKRMDDDVHATLGDLLGTGVLEAMTEAGLYRRSVY</sequence>
<dbReference type="Gene3D" id="3.40.50.80">
    <property type="entry name" value="Nucleotide-binding domain of ferredoxin-NADP reductase (FNR) module"/>
    <property type="match status" value="1"/>
</dbReference>
<accession>A0A975HH37</accession>
<dbReference type="EMBL" id="CP059319">
    <property type="protein sequence ID" value="QTH23579.1"/>
    <property type="molecule type" value="Genomic_DNA"/>
</dbReference>
<feature type="region of interest" description="Disordered" evidence="3">
    <location>
        <begin position="34"/>
        <end position="62"/>
    </location>
</feature>
<dbReference type="SUPFAM" id="SSF63380">
    <property type="entry name" value="Riboflavin synthase domain-like"/>
    <property type="match status" value="1"/>
</dbReference>
<dbReference type="InterPro" id="IPR017927">
    <property type="entry name" value="FAD-bd_FR_type"/>
</dbReference>
<evidence type="ECO:0000256" key="1">
    <source>
        <dbReference type="ARBA" id="ARBA00022630"/>
    </source>
</evidence>
<dbReference type="SUPFAM" id="SSF52343">
    <property type="entry name" value="Ferredoxin reductase-like, C-terminal NADP-linked domain"/>
    <property type="match status" value="1"/>
</dbReference>